<name>A0A091BJY8_9GAMM</name>
<dbReference type="PATRIC" id="fig|1384054.3.peg.496"/>
<keyword evidence="6" id="KW-1185">Reference proteome</keyword>
<feature type="signal peptide" evidence="3">
    <location>
        <begin position="1"/>
        <end position="19"/>
    </location>
</feature>
<dbReference type="InterPro" id="IPR018247">
    <property type="entry name" value="EF_Hand_1_Ca_BS"/>
</dbReference>
<protein>
    <recommendedName>
        <fullName evidence="4">EF-hand domain-containing protein</fullName>
    </recommendedName>
</protein>
<gene>
    <name evidence="5" type="ORF">N790_13770</name>
</gene>
<feature type="domain" description="EF-hand" evidence="4">
    <location>
        <begin position="69"/>
        <end position="95"/>
    </location>
</feature>
<dbReference type="RefSeq" id="WP_052385629.1">
    <property type="nucleotide sequence ID" value="NZ_AVCH01000028.1"/>
</dbReference>
<evidence type="ECO:0000256" key="3">
    <source>
        <dbReference type="SAM" id="SignalP"/>
    </source>
</evidence>
<evidence type="ECO:0000313" key="5">
    <source>
        <dbReference type="EMBL" id="KFN51842.1"/>
    </source>
</evidence>
<dbReference type="PROSITE" id="PS50222">
    <property type="entry name" value="EF_HAND_2"/>
    <property type="match status" value="3"/>
</dbReference>
<evidence type="ECO:0000256" key="1">
    <source>
        <dbReference type="ARBA" id="ARBA00022723"/>
    </source>
</evidence>
<feature type="domain" description="EF-hand" evidence="4">
    <location>
        <begin position="128"/>
        <end position="163"/>
    </location>
</feature>
<dbReference type="GO" id="GO:0005509">
    <property type="term" value="F:calcium ion binding"/>
    <property type="evidence" value="ECO:0007669"/>
    <property type="project" value="InterPro"/>
</dbReference>
<feature type="chain" id="PRO_5001869824" description="EF-hand domain-containing protein" evidence="3">
    <location>
        <begin position="20"/>
        <end position="170"/>
    </location>
</feature>
<proteinExistence type="predicted"/>
<accession>A0A091BJY8</accession>
<dbReference type="PROSITE" id="PS00018">
    <property type="entry name" value="EF_HAND_1"/>
    <property type="match status" value="1"/>
</dbReference>
<keyword evidence="3" id="KW-0732">Signal</keyword>
<dbReference type="eggNOG" id="COG5126">
    <property type="taxonomic scope" value="Bacteria"/>
</dbReference>
<dbReference type="AlphaFoldDB" id="A0A091BJY8"/>
<dbReference type="SMART" id="SM00054">
    <property type="entry name" value="EFh"/>
    <property type="match status" value="3"/>
</dbReference>
<dbReference type="STRING" id="1384054.N790_13770"/>
<sequence length="170" mass="18766">MRKTLLFTALALASGLVLAQPAAPADREAMRAEWRAKAEARFAEADKNGDGKLDKAEAAGHAPRLAENFDRIDANADGGIDKEELAQMRAKMHHGRRGMHARRTFHQGLFLGMDDDRNGAISRAELGDKVPKLAENFAAIDKDGNGELSHEEFRAHRQEMRAKRQAARAK</sequence>
<keyword evidence="1" id="KW-0479">Metal-binding</keyword>
<organism evidence="5 6">
    <name type="scientific">Arenimonas malthae CC-JY-1</name>
    <dbReference type="NCBI Taxonomy" id="1384054"/>
    <lineage>
        <taxon>Bacteria</taxon>
        <taxon>Pseudomonadati</taxon>
        <taxon>Pseudomonadota</taxon>
        <taxon>Gammaproteobacteria</taxon>
        <taxon>Lysobacterales</taxon>
        <taxon>Lysobacteraceae</taxon>
        <taxon>Arenimonas</taxon>
    </lineage>
</organism>
<dbReference type="Pfam" id="PF13202">
    <property type="entry name" value="EF-hand_5"/>
    <property type="match status" value="4"/>
</dbReference>
<dbReference type="PANTHER" id="PTHR10827:SF98">
    <property type="entry name" value="45 KDA CALCIUM-BINDING PROTEIN"/>
    <property type="match status" value="1"/>
</dbReference>
<dbReference type="SUPFAM" id="SSF47473">
    <property type="entry name" value="EF-hand"/>
    <property type="match status" value="1"/>
</dbReference>
<dbReference type="Gene3D" id="1.10.238.10">
    <property type="entry name" value="EF-hand"/>
    <property type="match status" value="2"/>
</dbReference>
<evidence type="ECO:0000313" key="6">
    <source>
        <dbReference type="Proteomes" id="UP000029392"/>
    </source>
</evidence>
<keyword evidence="2" id="KW-0677">Repeat</keyword>
<evidence type="ECO:0000259" key="4">
    <source>
        <dbReference type="PROSITE" id="PS50222"/>
    </source>
</evidence>
<dbReference type="EMBL" id="AVCH01000028">
    <property type="protein sequence ID" value="KFN51842.1"/>
    <property type="molecule type" value="Genomic_DNA"/>
</dbReference>
<dbReference type="InterPro" id="IPR002048">
    <property type="entry name" value="EF_hand_dom"/>
</dbReference>
<evidence type="ECO:0000256" key="2">
    <source>
        <dbReference type="ARBA" id="ARBA00022737"/>
    </source>
</evidence>
<feature type="domain" description="EF-hand" evidence="4">
    <location>
        <begin position="33"/>
        <end position="68"/>
    </location>
</feature>
<dbReference type="Proteomes" id="UP000029392">
    <property type="component" value="Unassembled WGS sequence"/>
</dbReference>
<reference evidence="5 6" key="1">
    <citation type="submission" date="2013-09" db="EMBL/GenBank/DDBJ databases">
        <title>Genome sequencing of Arenimonas malthae.</title>
        <authorList>
            <person name="Chen F."/>
            <person name="Wang G."/>
        </authorList>
    </citation>
    <scope>NUCLEOTIDE SEQUENCE [LARGE SCALE GENOMIC DNA]</scope>
    <source>
        <strain evidence="5 6">CC-JY-1</strain>
    </source>
</reference>
<dbReference type="PANTHER" id="PTHR10827">
    <property type="entry name" value="RETICULOCALBIN"/>
    <property type="match status" value="1"/>
</dbReference>
<comment type="caution">
    <text evidence="5">The sequence shown here is derived from an EMBL/GenBank/DDBJ whole genome shotgun (WGS) entry which is preliminary data.</text>
</comment>
<dbReference type="InterPro" id="IPR011992">
    <property type="entry name" value="EF-hand-dom_pair"/>
</dbReference>
<dbReference type="OrthoDB" id="6089795at2"/>